<dbReference type="Proteomes" id="UP001630127">
    <property type="component" value="Unassembled WGS sequence"/>
</dbReference>
<dbReference type="PROSITE" id="PS01031">
    <property type="entry name" value="SHSP"/>
    <property type="match status" value="1"/>
</dbReference>
<dbReference type="InterPro" id="IPR002068">
    <property type="entry name" value="A-crystallin/Hsp20_dom"/>
</dbReference>
<comment type="similarity">
    <text evidence="2 3">Belongs to the small heat shock protein (HSP20) family.</text>
</comment>
<dbReference type="Pfam" id="PF00011">
    <property type="entry name" value="HSP20"/>
    <property type="match status" value="1"/>
</dbReference>
<dbReference type="SUPFAM" id="SSF49764">
    <property type="entry name" value="HSP20-like chaperones"/>
    <property type="match status" value="1"/>
</dbReference>
<feature type="domain" description="SHSP" evidence="4">
    <location>
        <begin position="155"/>
        <end position="273"/>
    </location>
</feature>
<comment type="caution">
    <text evidence="5">The sequence shown here is derived from an EMBL/GenBank/DDBJ whole genome shotgun (WGS) entry which is preliminary data.</text>
</comment>
<dbReference type="PANTHER" id="PTHR11527">
    <property type="entry name" value="HEAT-SHOCK PROTEIN 20 FAMILY MEMBER"/>
    <property type="match status" value="1"/>
</dbReference>
<dbReference type="CDD" id="cd06464">
    <property type="entry name" value="ACD_sHsps-like"/>
    <property type="match status" value="1"/>
</dbReference>
<dbReference type="Gene3D" id="2.60.40.790">
    <property type="match status" value="1"/>
</dbReference>
<sequence length="273" mass="30486">MENQSVRRRVNIIASHLGSPEDLSATVTATHLFPMSCSNSLSSVIRRCDSRLYFARQTSSQACFMRQVSDEQGHYAQSSISSKSSGSANEGLYAYAAPMFSRPSTMEPSVHNAGELRWLQQACNYHQHVPDPPIFARPSRINHHYYTKERSRASIIGFEWLPKMDVAESGCNYAITIELPGVSASNIRMEIKNQNLRVTGNRSIDCRKVTNCSIDSISANHRKEISQGPYEIVWSLPTNVNKDNISAEFVEGLLLITIPKLSEACSQLRKACI</sequence>
<evidence type="ECO:0000256" key="2">
    <source>
        <dbReference type="PROSITE-ProRule" id="PRU00285"/>
    </source>
</evidence>
<accession>A0ABD2Y5N3</accession>
<gene>
    <name evidence="5" type="ORF">ACH5RR_037276</name>
</gene>
<evidence type="ECO:0000259" key="4">
    <source>
        <dbReference type="PROSITE" id="PS01031"/>
    </source>
</evidence>
<evidence type="ECO:0000313" key="5">
    <source>
        <dbReference type="EMBL" id="KAL3502827.1"/>
    </source>
</evidence>
<evidence type="ECO:0000256" key="1">
    <source>
        <dbReference type="ARBA" id="ARBA00023016"/>
    </source>
</evidence>
<dbReference type="EMBL" id="JBJUIK010000015">
    <property type="protein sequence ID" value="KAL3502827.1"/>
    <property type="molecule type" value="Genomic_DNA"/>
</dbReference>
<keyword evidence="6" id="KW-1185">Reference proteome</keyword>
<organism evidence="5 6">
    <name type="scientific">Cinchona calisaya</name>
    <dbReference type="NCBI Taxonomy" id="153742"/>
    <lineage>
        <taxon>Eukaryota</taxon>
        <taxon>Viridiplantae</taxon>
        <taxon>Streptophyta</taxon>
        <taxon>Embryophyta</taxon>
        <taxon>Tracheophyta</taxon>
        <taxon>Spermatophyta</taxon>
        <taxon>Magnoliopsida</taxon>
        <taxon>eudicotyledons</taxon>
        <taxon>Gunneridae</taxon>
        <taxon>Pentapetalae</taxon>
        <taxon>asterids</taxon>
        <taxon>lamiids</taxon>
        <taxon>Gentianales</taxon>
        <taxon>Rubiaceae</taxon>
        <taxon>Cinchonoideae</taxon>
        <taxon>Cinchoneae</taxon>
        <taxon>Cinchona</taxon>
    </lineage>
</organism>
<dbReference type="AlphaFoldDB" id="A0ABD2Y5N3"/>
<proteinExistence type="inferred from homology"/>
<reference evidence="5 6" key="1">
    <citation type="submission" date="2024-11" db="EMBL/GenBank/DDBJ databases">
        <title>A near-complete genome assembly of Cinchona calisaya.</title>
        <authorList>
            <person name="Lian D.C."/>
            <person name="Zhao X.W."/>
            <person name="Wei L."/>
        </authorList>
    </citation>
    <scope>NUCLEOTIDE SEQUENCE [LARGE SCALE GENOMIC DNA]</scope>
    <source>
        <tissue evidence="5">Nenye</tissue>
    </source>
</reference>
<keyword evidence="1" id="KW-0346">Stress response</keyword>
<dbReference type="InterPro" id="IPR008978">
    <property type="entry name" value="HSP20-like_chaperone"/>
</dbReference>
<dbReference type="InterPro" id="IPR031107">
    <property type="entry name" value="Small_HSP"/>
</dbReference>
<evidence type="ECO:0000256" key="3">
    <source>
        <dbReference type="RuleBase" id="RU003616"/>
    </source>
</evidence>
<protein>
    <recommendedName>
        <fullName evidence="4">SHSP domain-containing protein</fullName>
    </recommendedName>
</protein>
<evidence type="ECO:0000313" key="6">
    <source>
        <dbReference type="Proteomes" id="UP001630127"/>
    </source>
</evidence>
<name>A0ABD2Y5N3_9GENT</name>